<dbReference type="Pfam" id="PF00595">
    <property type="entry name" value="PDZ"/>
    <property type="match status" value="3"/>
</dbReference>
<dbReference type="FunFam" id="2.30.42.10:FF:000034">
    <property type="entry name" value="Glutamate receptor interacting protein 1"/>
    <property type="match status" value="1"/>
</dbReference>
<feature type="region of interest" description="Disordered" evidence="4">
    <location>
        <begin position="344"/>
        <end position="391"/>
    </location>
</feature>
<keyword evidence="3" id="KW-0677">Repeat</keyword>
<dbReference type="Proteomes" id="UP000472271">
    <property type="component" value="Chromosome 5"/>
</dbReference>
<dbReference type="FunFam" id="2.30.42.10:FF:000035">
    <property type="entry name" value="Glutamate receptor interacting protein 1"/>
    <property type="match status" value="1"/>
</dbReference>
<reference evidence="6" key="3">
    <citation type="submission" date="2025-09" db="UniProtKB">
        <authorList>
            <consortium name="Ensembl"/>
        </authorList>
    </citation>
    <scope>IDENTIFICATION</scope>
</reference>
<dbReference type="InterPro" id="IPR041489">
    <property type="entry name" value="PDZ_6"/>
</dbReference>
<feature type="domain" description="PDZ" evidence="5">
    <location>
        <begin position="251"/>
        <end position="333"/>
    </location>
</feature>
<evidence type="ECO:0000256" key="2">
    <source>
        <dbReference type="ARBA" id="ARBA00022490"/>
    </source>
</evidence>
<dbReference type="InterPro" id="IPR036034">
    <property type="entry name" value="PDZ_sf"/>
</dbReference>
<dbReference type="InterPro" id="IPR001478">
    <property type="entry name" value="PDZ"/>
</dbReference>
<evidence type="ECO:0000313" key="6">
    <source>
        <dbReference type="Ensembl" id="ENSSORP00005023236.1"/>
    </source>
</evidence>
<feature type="domain" description="PDZ" evidence="5">
    <location>
        <begin position="508"/>
        <end position="590"/>
    </location>
</feature>
<accession>A0A673A1S9</accession>
<protein>
    <submittedName>
        <fullName evidence="6">Glutamate receptor interacting protein 2b</fullName>
    </submittedName>
</protein>
<dbReference type="InterPro" id="IPR043545">
    <property type="entry name" value="GRIP1/2"/>
</dbReference>
<gene>
    <name evidence="6" type="primary">grip2b</name>
</gene>
<comment type="subcellular location">
    <subcellularLocation>
        <location evidence="1">Cytoplasm</location>
    </subcellularLocation>
</comment>
<reference evidence="6" key="2">
    <citation type="submission" date="2025-08" db="UniProtKB">
        <authorList>
            <consortium name="Ensembl"/>
        </authorList>
    </citation>
    <scope>IDENTIFICATION</scope>
</reference>
<reference evidence="6" key="1">
    <citation type="submission" date="2019-06" db="EMBL/GenBank/DDBJ databases">
        <authorList>
            <consortium name="Wellcome Sanger Institute Data Sharing"/>
        </authorList>
    </citation>
    <scope>NUCLEOTIDE SEQUENCE [LARGE SCALE GENOMIC DNA]</scope>
</reference>
<dbReference type="CDD" id="cd06686">
    <property type="entry name" value="PDZ4_GRIP1-2-like"/>
    <property type="match status" value="1"/>
</dbReference>
<evidence type="ECO:0000256" key="1">
    <source>
        <dbReference type="ARBA" id="ARBA00004496"/>
    </source>
</evidence>
<keyword evidence="2" id="KW-0963">Cytoplasm</keyword>
<organism evidence="6 7">
    <name type="scientific">Sphaeramia orbicularis</name>
    <name type="common">orbiculate cardinalfish</name>
    <dbReference type="NCBI Taxonomy" id="375764"/>
    <lineage>
        <taxon>Eukaryota</taxon>
        <taxon>Metazoa</taxon>
        <taxon>Chordata</taxon>
        <taxon>Craniata</taxon>
        <taxon>Vertebrata</taxon>
        <taxon>Euteleostomi</taxon>
        <taxon>Actinopterygii</taxon>
        <taxon>Neopterygii</taxon>
        <taxon>Teleostei</taxon>
        <taxon>Neoteleostei</taxon>
        <taxon>Acanthomorphata</taxon>
        <taxon>Gobiaria</taxon>
        <taxon>Kurtiformes</taxon>
        <taxon>Apogonoidei</taxon>
        <taxon>Apogonidae</taxon>
        <taxon>Apogoninae</taxon>
        <taxon>Sphaeramia</taxon>
    </lineage>
</organism>
<dbReference type="Ensembl" id="ENSSORT00005023910.1">
    <property type="protein sequence ID" value="ENSSORP00005023236.1"/>
    <property type="gene ID" value="ENSSORG00005007986.1"/>
</dbReference>
<dbReference type="FunFam" id="2.30.42.10:FF:000022">
    <property type="entry name" value="Glutamate receptor interacting protein 1"/>
    <property type="match status" value="1"/>
</dbReference>
<keyword evidence="7" id="KW-1185">Reference proteome</keyword>
<proteinExistence type="predicted"/>
<evidence type="ECO:0000256" key="3">
    <source>
        <dbReference type="ARBA" id="ARBA00022737"/>
    </source>
</evidence>
<dbReference type="PANTHER" id="PTHR46227:SF4">
    <property type="entry name" value="GLUTAMATE RECEPTOR-INTERACTING PROTEIN 2"/>
    <property type="match status" value="1"/>
</dbReference>
<dbReference type="FunFam" id="2.30.42.10:FF:000025">
    <property type="entry name" value="Glutamate receptor interacting protein 1"/>
    <property type="match status" value="1"/>
</dbReference>
<sequence length="609" mass="67107">MSPRNSLLKRRQRKKEHKSSCGFSLPFITQILSLASSSVGPGGQVVHVETSEVVLTGDPLNGFGVQLQGGIFATETLSAPPLIRFIEPDSSAERCGLLQVGDRLLSINGIPTEDGTLEEANQLLRDAALTNKVTLEIEFDVAESVVPSSGTFHVKLPKKRGVELGLTISTSKKSGEPLIISDIKKGSMAHRTGTLEPGDKLLAIDNIRLENCSKDDAEQILQQCEELVKLKIRKDEDNSDEQETSGSIIYTVELKRYGGPLGITISGTEEPFDPITISGLTKRGLAERTGAIHVGDRILAINSVSLKGKPLSEAIHLLQMAGETVTLKIKKQLDSDHQAAGIALHPHEWRSAKQQRSGTPPPGRRKNYPFSDGGFSEDDWDKPPGFIGQQPDGILLDPDDSFWCQALEDLETCGQSELLREIEVIYMIGLTKKQNSFHPDAFFNQDLLHQDAILHQGAHLRQDNQSPVLHQEPKPKASLRVSERTWESRRIKEEMQGIVSPTPLELHKVTVIKDPESDDFGFSVSDGFLEKGVYVNMIRPDGPADRAGLRPYDRILQVNHVRTRDFDCCLAVPLITEAGDRLELVISRNPLANDDGEDNNNTLDHPLDL</sequence>
<dbReference type="SUPFAM" id="SSF50156">
    <property type="entry name" value="PDZ domain-like"/>
    <property type="match status" value="4"/>
</dbReference>
<dbReference type="CDD" id="cd06682">
    <property type="entry name" value="PDZ5_GRIP1-2-like"/>
    <property type="match status" value="1"/>
</dbReference>
<dbReference type="Gene3D" id="2.30.42.10">
    <property type="match status" value="4"/>
</dbReference>
<feature type="domain" description="PDZ" evidence="5">
    <location>
        <begin position="52"/>
        <end position="127"/>
    </location>
</feature>
<dbReference type="Pfam" id="PF17820">
    <property type="entry name" value="PDZ_6"/>
    <property type="match status" value="1"/>
</dbReference>
<feature type="domain" description="PDZ" evidence="5">
    <location>
        <begin position="153"/>
        <end position="236"/>
    </location>
</feature>
<dbReference type="SMART" id="SM00228">
    <property type="entry name" value="PDZ"/>
    <property type="match status" value="4"/>
</dbReference>
<dbReference type="CDD" id="cd06685">
    <property type="entry name" value="PDZ7_GRIP1-2-like"/>
    <property type="match status" value="1"/>
</dbReference>
<evidence type="ECO:0000256" key="4">
    <source>
        <dbReference type="SAM" id="MobiDB-lite"/>
    </source>
</evidence>
<feature type="region of interest" description="Disordered" evidence="4">
    <location>
        <begin position="590"/>
        <end position="609"/>
    </location>
</feature>
<dbReference type="AlphaFoldDB" id="A0A673A1S9"/>
<evidence type="ECO:0000313" key="7">
    <source>
        <dbReference type="Proteomes" id="UP000472271"/>
    </source>
</evidence>
<dbReference type="PROSITE" id="PS50106">
    <property type="entry name" value="PDZ"/>
    <property type="match status" value="4"/>
</dbReference>
<name>A0A673A1S9_9TELE</name>
<dbReference type="GO" id="GO:0005737">
    <property type="term" value="C:cytoplasm"/>
    <property type="evidence" value="ECO:0007669"/>
    <property type="project" value="UniProtKB-SubCell"/>
</dbReference>
<evidence type="ECO:0000259" key="5">
    <source>
        <dbReference type="PROSITE" id="PS50106"/>
    </source>
</evidence>
<dbReference type="PANTHER" id="PTHR46227">
    <property type="entry name" value="GLUTAMATE RECEPTOR-INTERACTING PROTEIN GRIP"/>
    <property type="match status" value="1"/>
</dbReference>
<dbReference type="CDD" id="cd06683">
    <property type="entry name" value="PDZ6_GRIP1-2-like"/>
    <property type="match status" value="1"/>
</dbReference>
<dbReference type="GO" id="GO:0098887">
    <property type="term" value="P:neurotransmitter receptor transport, endosome to postsynaptic membrane"/>
    <property type="evidence" value="ECO:0007669"/>
    <property type="project" value="TreeGrafter"/>
</dbReference>